<protein>
    <submittedName>
        <fullName evidence="1">Uncharacterized protein</fullName>
    </submittedName>
</protein>
<proteinExistence type="predicted"/>
<reference evidence="1" key="1">
    <citation type="submission" date="2025-08" db="UniProtKB">
        <authorList>
            <consortium name="Ensembl"/>
        </authorList>
    </citation>
    <scope>IDENTIFICATION</scope>
</reference>
<dbReference type="Proteomes" id="UP000694560">
    <property type="component" value="Unplaced"/>
</dbReference>
<dbReference type="AlphaFoldDB" id="A0A8C5TVC2"/>
<keyword evidence="2" id="KW-1185">Reference proteome</keyword>
<evidence type="ECO:0000313" key="2">
    <source>
        <dbReference type="Proteomes" id="UP000694560"/>
    </source>
</evidence>
<name>A0A8C5TVC2_9PASS</name>
<accession>A0A8C5TVC2</accession>
<dbReference type="Ensembl" id="ENSMCST00000013343.1">
    <property type="protein sequence ID" value="ENSMCSP00000013005.1"/>
    <property type="gene ID" value="ENSMCSG00000009185.1"/>
</dbReference>
<evidence type="ECO:0000313" key="1">
    <source>
        <dbReference type="Ensembl" id="ENSMCSP00000013005.1"/>
    </source>
</evidence>
<organism evidence="1 2">
    <name type="scientific">Malurus cyaneus samueli</name>
    <dbReference type="NCBI Taxonomy" id="2593467"/>
    <lineage>
        <taxon>Eukaryota</taxon>
        <taxon>Metazoa</taxon>
        <taxon>Chordata</taxon>
        <taxon>Craniata</taxon>
        <taxon>Vertebrata</taxon>
        <taxon>Euteleostomi</taxon>
        <taxon>Archelosauria</taxon>
        <taxon>Archosauria</taxon>
        <taxon>Dinosauria</taxon>
        <taxon>Saurischia</taxon>
        <taxon>Theropoda</taxon>
        <taxon>Coelurosauria</taxon>
        <taxon>Aves</taxon>
        <taxon>Neognathae</taxon>
        <taxon>Neoaves</taxon>
        <taxon>Telluraves</taxon>
        <taxon>Australaves</taxon>
        <taxon>Passeriformes</taxon>
        <taxon>Meliphagoidea</taxon>
        <taxon>Maluridae</taxon>
        <taxon>Malurus</taxon>
    </lineage>
</organism>
<sequence length="129" mass="13514">MEGASFGQPQTLIRVTTWVRRTAAEAGWGRRRCGDSARRSGQCGAMGNVGRWQCRGDGQRGCIVPAACAWCRCSVRCGPGAGAGPVPVPVRSGAGPGPGVLGSSLAMTSCRLWCWLWVELIKPDPLGVS</sequence>
<reference evidence="1" key="2">
    <citation type="submission" date="2025-09" db="UniProtKB">
        <authorList>
            <consortium name="Ensembl"/>
        </authorList>
    </citation>
    <scope>IDENTIFICATION</scope>
</reference>